<proteinExistence type="predicted"/>
<organism evidence="2 3">
    <name type="scientific">Panagrolaimus davidi</name>
    <dbReference type="NCBI Taxonomy" id="227884"/>
    <lineage>
        <taxon>Eukaryota</taxon>
        <taxon>Metazoa</taxon>
        <taxon>Ecdysozoa</taxon>
        <taxon>Nematoda</taxon>
        <taxon>Chromadorea</taxon>
        <taxon>Rhabditida</taxon>
        <taxon>Tylenchina</taxon>
        <taxon>Panagrolaimomorpha</taxon>
        <taxon>Panagrolaimoidea</taxon>
        <taxon>Panagrolaimidae</taxon>
        <taxon>Panagrolaimus</taxon>
    </lineage>
</organism>
<feature type="compositionally biased region" description="Basic residues" evidence="1">
    <location>
        <begin position="1"/>
        <end position="10"/>
    </location>
</feature>
<evidence type="ECO:0000256" key="1">
    <source>
        <dbReference type="SAM" id="MobiDB-lite"/>
    </source>
</evidence>
<sequence>MVTTRKKTSKGKPPSKTASLDRSESSSAKSSKQKKKKPAAAKTDATQDVSAKTIKKKADSVDETQMEGAGGGGGPKHYRQEPTKA</sequence>
<dbReference type="WBParaSite" id="PDA_v2.g8798.t1">
    <property type="protein sequence ID" value="PDA_v2.g8798.t1"/>
    <property type="gene ID" value="PDA_v2.g8798"/>
</dbReference>
<dbReference type="AlphaFoldDB" id="A0A914QXG9"/>
<evidence type="ECO:0000313" key="2">
    <source>
        <dbReference type="Proteomes" id="UP000887578"/>
    </source>
</evidence>
<dbReference type="Proteomes" id="UP000887578">
    <property type="component" value="Unplaced"/>
</dbReference>
<reference evidence="3" key="1">
    <citation type="submission" date="2022-11" db="UniProtKB">
        <authorList>
            <consortium name="WormBaseParasite"/>
        </authorList>
    </citation>
    <scope>IDENTIFICATION</scope>
</reference>
<keyword evidence="2" id="KW-1185">Reference proteome</keyword>
<name>A0A914QXG9_9BILA</name>
<protein>
    <submittedName>
        <fullName evidence="3">Uncharacterized protein</fullName>
    </submittedName>
</protein>
<feature type="region of interest" description="Disordered" evidence="1">
    <location>
        <begin position="1"/>
        <end position="85"/>
    </location>
</feature>
<evidence type="ECO:0000313" key="3">
    <source>
        <dbReference type="WBParaSite" id="PDA_v2.g8798.t1"/>
    </source>
</evidence>
<accession>A0A914QXG9</accession>